<proteinExistence type="predicted"/>
<dbReference type="InterPro" id="IPR049152">
    <property type="entry name" value="EFR3-like_ARM"/>
</dbReference>
<organism evidence="2 3">
    <name type="scientific">Canna indica</name>
    <name type="common">Indian-shot</name>
    <dbReference type="NCBI Taxonomy" id="4628"/>
    <lineage>
        <taxon>Eukaryota</taxon>
        <taxon>Viridiplantae</taxon>
        <taxon>Streptophyta</taxon>
        <taxon>Embryophyta</taxon>
        <taxon>Tracheophyta</taxon>
        <taxon>Spermatophyta</taxon>
        <taxon>Magnoliopsida</taxon>
        <taxon>Liliopsida</taxon>
        <taxon>Zingiberales</taxon>
        <taxon>Cannaceae</taxon>
        <taxon>Canna</taxon>
    </lineage>
</organism>
<evidence type="ECO:0008006" key="4">
    <source>
        <dbReference type="Google" id="ProtNLM"/>
    </source>
</evidence>
<dbReference type="PANTHER" id="PTHR46087:SF1">
    <property type="entry name" value="ARM REPEAT SUPERFAMILY PROTEIN"/>
    <property type="match status" value="1"/>
</dbReference>
<evidence type="ECO:0000313" key="3">
    <source>
        <dbReference type="Proteomes" id="UP001327560"/>
    </source>
</evidence>
<gene>
    <name evidence="2" type="ORF">Cni_G12382</name>
</gene>
<dbReference type="InterPro" id="IPR016024">
    <property type="entry name" value="ARM-type_fold"/>
</dbReference>
<protein>
    <recommendedName>
        <fullName evidence="4">ARM repeat superfamily protein</fullName>
    </recommendedName>
</protein>
<dbReference type="Proteomes" id="UP001327560">
    <property type="component" value="Chromosome 4"/>
</dbReference>
<name>A0AAQ3KBS5_9LILI</name>
<evidence type="ECO:0000313" key="2">
    <source>
        <dbReference type="EMBL" id="WOL03662.1"/>
    </source>
</evidence>
<dbReference type="Pfam" id="PF21052">
    <property type="entry name" value="EFR3_ARM"/>
    <property type="match status" value="1"/>
</dbReference>
<reference evidence="2 3" key="1">
    <citation type="submission" date="2023-10" db="EMBL/GenBank/DDBJ databases">
        <title>Chromosome-scale genome assembly provides insights into flower coloration mechanisms of Canna indica.</title>
        <authorList>
            <person name="Li C."/>
        </authorList>
    </citation>
    <scope>NUCLEOTIDE SEQUENCE [LARGE SCALE GENOMIC DNA]</scope>
    <source>
        <tissue evidence="2">Flower</tissue>
    </source>
</reference>
<accession>A0AAQ3KBS5</accession>
<dbReference type="PANTHER" id="PTHR46087">
    <property type="entry name" value="PUTATIVE, EXPRESSED-RELATED"/>
    <property type="match status" value="1"/>
</dbReference>
<sequence length="1015" mass="113913">MGVMSRRVLPACGSLCCFCPSLRARSRQPVKRYKKLLTDVFPRSPDGEPNDRMIAKLCEYASKNPMRIPKITKYLDQRCYKELRNGQFSLAKVVPCVYRKLLASCKEQMPLYATNLLSIVRTLLDQTRQDDILILGCLLLVDFLKNQVDSTYMFNVEGLIPKLCQLGQEVGEDDRGLRLRSAGLQALASMVLFMGEYSHISMDFDEIVQVILDNYEVHQIGMGNNKQGFQCIQNQKKWSGELVKVESFQGSWKKVPSIQRQTMTVELDAKVDMTKSPTYWSKVCLENMAKLANEATTVRRVLEPLLRKLDSGKYWSPEKGIACSVLSEMQLLMENSGQSSELLISILIKHLDHKNVGKQLIMQANIINVATHLTLEAKFQASLSIITCIRDLIRHLRKCLQCSIETSNLRDEEVERWNSVLHFSVEKCLIQLANKVGDVGPIIDMLAVLLETIPTTATVARATISSVYRTAQLVASIPNLSYQKKVCHFAHTLQAFPEALFHQLLLAMGHPDHEIRVGSHRVFSSILVPTIVCPWSIPFIPLSFNGYDPEATHLVALSGFASSGDILEKHRCKSSYVKAEYTNELDKAIGNGSVQMSNSNSQQDIVHQSQSESQRIVSHKLDASRLAEEELMLMRLSSHQVGLLLSSIWVQAMSPENAPANYEALAHTYSLALSFSRAKNSSHVALVRCFQLAFSLRNTALDNENFLQPSCRRCLYTLASSMLIFSAKAGGLPEVIPLVKVMDRMVNPHLHLVEDNRLQSMGIGSCSCTYGSEEDNIAAMEFLEKIENDEQQLKDAVILNLTKKFESLEKEKLFSVKDQLLQEFSPDDALPTGGSMFMATPYQHSPLAEKGSQSCDEVMTPTFLEDGDTFSEAFRSHSDRKMSESTNNLDVLNVNQLIESVIETARQVASLPTPTIPVPYDQMKSQCEALVNGKQQKMSVLRSFKNQQADWRVMPEENIVDAVDVQKILQSPRAELKSVEKEHIRRSNSVSSESEQSFRLPPSSPYDKFLKAAGC</sequence>
<keyword evidence="3" id="KW-1185">Reference proteome</keyword>
<dbReference type="EMBL" id="CP136893">
    <property type="protein sequence ID" value="WOL03662.1"/>
    <property type="molecule type" value="Genomic_DNA"/>
</dbReference>
<feature type="region of interest" description="Disordered" evidence="1">
    <location>
        <begin position="979"/>
        <end position="1006"/>
    </location>
</feature>
<evidence type="ECO:0000256" key="1">
    <source>
        <dbReference type="SAM" id="MobiDB-lite"/>
    </source>
</evidence>
<dbReference type="AlphaFoldDB" id="A0AAQ3KBS5"/>
<dbReference type="SUPFAM" id="SSF48371">
    <property type="entry name" value="ARM repeat"/>
    <property type="match status" value="1"/>
</dbReference>
<feature type="compositionally biased region" description="Low complexity" evidence="1">
    <location>
        <begin position="987"/>
        <end position="997"/>
    </location>
</feature>
<dbReference type="InterPro" id="IPR055296">
    <property type="entry name" value="SRL2-like"/>
</dbReference>